<dbReference type="HOGENOM" id="CLU_1233394_0_0_9"/>
<dbReference type="Proteomes" id="UP000008544">
    <property type="component" value="Chromosome"/>
</dbReference>
<dbReference type="RefSeq" id="WP_012301654.1">
    <property type="nucleotide sequence ID" value="NC_010424.1"/>
</dbReference>
<dbReference type="AlphaFoldDB" id="B1I2B2"/>
<dbReference type="EMBL" id="CP000860">
    <property type="protein sequence ID" value="ACA59065.1"/>
    <property type="molecule type" value="Genomic_DNA"/>
</dbReference>
<keyword evidence="1" id="KW-1133">Transmembrane helix</keyword>
<evidence type="ECO:0000256" key="1">
    <source>
        <dbReference type="SAM" id="Phobius"/>
    </source>
</evidence>
<feature type="transmembrane region" description="Helical" evidence="1">
    <location>
        <begin position="69"/>
        <end position="87"/>
    </location>
</feature>
<feature type="transmembrane region" description="Helical" evidence="1">
    <location>
        <begin position="93"/>
        <end position="110"/>
    </location>
</feature>
<evidence type="ECO:0000313" key="3">
    <source>
        <dbReference type="Proteomes" id="UP000008544"/>
    </source>
</evidence>
<keyword evidence="3" id="KW-1185">Reference proteome</keyword>
<sequence>MAVGFQEYPEPLVHFVPLLALVPAFAGWACQGGDGRAIIFLRATAVTRQAHQSEKVGNLPGQVRYGMNWRVRIMITLVAYLVLSRFIKPLDAAIASVLLLVFLSMFLYNLGRVTKIDKINDIVRSYLEIYFSQRAAGLPVDDALSNVIASRYAFNIRQRMIIFESLQEMGAKEEDEQVKKAIYLMFLYEEPVPPTRSALEAIAEVIDKQYTALKHQYDQKALRL</sequence>
<keyword evidence="1" id="KW-0812">Transmembrane</keyword>
<reference evidence="2 3" key="2">
    <citation type="journal article" date="2008" name="Science">
        <title>Environmental genomics reveals a single-species ecosystem deep within Earth.</title>
        <authorList>
            <person name="Chivian D."/>
            <person name="Brodie E.L."/>
            <person name="Alm E.J."/>
            <person name="Culley D.E."/>
            <person name="Dehal P.S."/>
            <person name="Desantis T.Z."/>
            <person name="Gihring T.M."/>
            <person name="Lapidus A."/>
            <person name="Lin L.H."/>
            <person name="Lowry S.R."/>
            <person name="Moser D.P."/>
            <person name="Richardson P.M."/>
            <person name="Southam G."/>
            <person name="Wanger G."/>
            <person name="Pratt L.M."/>
            <person name="Andersen G.L."/>
            <person name="Hazen T.C."/>
            <person name="Brockman F.J."/>
            <person name="Arkin A.P."/>
            <person name="Onstott T.C."/>
        </authorList>
    </citation>
    <scope>NUCLEOTIDE SEQUENCE [LARGE SCALE GENOMIC DNA]</scope>
    <source>
        <strain evidence="2 3">MP104C</strain>
    </source>
</reference>
<accession>B1I2B2</accession>
<reference evidence="3" key="1">
    <citation type="submission" date="2007-10" db="EMBL/GenBank/DDBJ databases">
        <title>Complete sequence of chromosome of Desulforudis audaxviator MP104C.</title>
        <authorList>
            <person name="Copeland A."/>
            <person name="Lucas S."/>
            <person name="Lapidus A."/>
            <person name="Barry K."/>
            <person name="Glavina del Rio T."/>
            <person name="Dalin E."/>
            <person name="Tice H."/>
            <person name="Bruce D."/>
            <person name="Pitluck S."/>
            <person name="Lowry S.R."/>
            <person name="Larimer F."/>
            <person name="Land M.L."/>
            <person name="Hauser L."/>
            <person name="Kyrpides N."/>
            <person name="Ivanova N.N."/>
            <person name="Richardson P."/>
        </authorList>
    </citation>
    <scope>NUCLEOTIDE SEQUENCE [LARGE SCALE GENOMIC DNA]</scope>
    <source>
        <strain evidence="3">MP104C</strain>
    </source>
</reference>
<dbReference type="KEGG" id="dau:Daud_0522"/>
<protein>
    <submittedName>
        <fullName evidence="2">Uncharacterized protein</fullName>
    </submittedName>
</protein>
<organism evidence="2 3">
    <name type="scientific">Desulforudis audaxviator (strain MP104C)</name>
    <dbReference type="NCBI Taxonomy" id="477974"/>
    <lineage>
        <taxon>Bacteria</taxon>
        <taxon>Bacillati</taxon>
        <taxon>Bacillota</taxon>
        <taxon>Clostridia</taxon>
        <taxon>Thermoanaerobacterales</taxon>
        <taxon>Candidatus Desulforudaceae</taxon>
        <taxon>Candidatus Desulforudis</taxon>
    </lineage>
</organism>
<evidence type="ECO:0000313" key="2">
    <source>
        <dbReference type="EMBL" id="ACA59065.1"/>
    </source>
</evidence>
<dbReference type="STRING" id="477974.Daud_0522"/>
<feature type="transmembrane region" description="Helical" evidence="1">
    <location>
        <begin position="12"/>
        <end position="30"/>
    </location>
</feature>
<name>B1I2B2_DESAP</name>
<proteinExistence type="predicted"/>
<keyword evidence="1" id="KW-0472">Membrane</keyword>
<gene>
    <name evidence="2" type="ordered locus">Daud_0522</name>
</gene>